<comment type="subcellular location">
    <subcellularLocation>
        <location evidence="2">Cell membrane</location>
        <topology evidence="2">Single-pass membrane protein</topology>
    </subcellularLocation>
</comment>
<sequence length="179" mass="19517">MVLKMKKSMLNVITLALVLINLVLTVILTFSIVSTTKKTDNLITKVAEIIDLDVGGGISSNNSGSSLAVSDMETVDVKNSDDSTKITLSLLDSNNKIHYAQVSVVLTLNKKSRDYSEKRSSIDSGMQLIVNNVNTVVSSYTYDTALQNKSNMEAELLSKLQNLFQTDMIHSVAINLVIS</sequence>
<keyword evidence="4 10" id="KW-1003">Cell membrane</keyword>
<evidence type="ECO:0000313" key="12">
    <source>
        <dbReference type="Proteomes" id="UP000003136"/>
    </source>
</evidence>
<evidence type="ECO:0000256" key="1">
    <source>
        <dbReference type="ARBA" id="ARBA00002254"/>
    </source>
</evidence>
<proteinExistence type="inferred from homology"/>
<dbReference type="InterPro" id="IPR005503">
    <property type="entry name" value="FliL"/>
</dbReference>
<evidence type="ECO:0000256" key="9">
    <source>
        <dbReference type="ARBA" id="ARBA00023136"/>
    </source>
</evidence>
<evidence type="ECO:0000256" key="6">
    <source>
        <dbReference type="ARBA" id="ARBA00022692"/>
    </source>
</evidence>
<evidence type="ECO:0000256" key="3">
    <source>
        <dbReference type="ARBA" id="ARBA00008281"/>
    </source>
</evidence>
<dbReference type="GO" id="GO:0005886">
    <property type="term" value="C:plasma membrane"/>
    <property type="evidence" value="ECO:0007669"/>
    <property type="project" value="UniProtKB-SubCell"/>
</dbReference>
<accession>B7ATS0</accession>
<keyword evidence="5 10" id="KW-0145">Chemotaxis</keyword>
<organism evidence="11 12">
    <name type="scientific">[Bacteroides] pectinophilus ATCC 43243</name>
    <dbReference type="NCBI Taxonomy" id="483218"/>
    <lineage>
        <taxon>Bacteria</taxon>
        <taxon>Bacillati</taxon>
        <taxon>Bacillota</taxon>
        <taxon>Clostridia</taxon>
        <taxon>Eubacteriales</taxon>
    </lineage>
</organism>
<evidence type="ECO:0000313" key="11">
    <source>
        <dbReference type="EMBL" id="EEC57054.1"/>
    </source>
</evidence>
<comment type="similarity">
    <text evidence="3 10">Belongs to the FliL family.</text>
</comment>
<dbReference type="GO" id="GO:0071973">
    <property type="term" value="P:bacterial-type flagellum-dependent cell motility"/>
    <property type="evidence" value="ECO:0007669"/>
    <property type="project" value="InterPro"/>
</dbReference>
<dbReference type="GO" id="GO:0006935">
    <property type="term" value="P:chemotaxis"/>
    <property type="evidence" value="ECO:0007669"/>
    <property type="project" value="UniProtKB-KW"/>
</dbReference>
<evidence type="ECO:0000256" key="2">
    <source>
        <dbReference type="ARBA" id="ARBA00004162"/>
    </source>
</evidence>
<comment type="caution">
    <text evidence="11">The sequence shown here is derived from an EMBL/GenBank/DDBJ whole genome shotgun (WGS) entry which is preliminary data.</text>
</comment>
<keyword evidence="12" id="KW-1185">Reference proteome</keyword>
<keyword evidence="6 10" id="KW-0812">Transmembrane</keyword>
<dbReference type="Pfam" id="PF03748">
    <property type="entry name" value="FliL"/>
    <property type="match status" value="1"/>
</dbReference>
<dbReference type="EMBL" id="ABVQ01000036">
    <property type="protein sequence ID" value="EEC57054.1"/>
    <property type="molecule type" value="Genomic_DNA"/>
</dbReference>
<dbReference type="AlphaFoldDB" id="B7ATS0"/>
<gene>
    <name evidence="11" type="ORF">BACPEC_01542</name>
</gene>
<dbReference type="Proteomes" id="UP000003136">
    <property type="component" value="Unassembled WGS sequence"/>
</dbReference>
<dbReference type="STRING" id="483218.BACPEC_01542"/>
<keyword evidence="8 10" id="KW-1133">Transmembrane helix</keyword>
<reference evidence="11 12" key="2">
    <citation type="submission" date="2008-11" db="EMBL/GenBank/DDBJ databases">
        <authorList>
            <person name="Fulton L."/>
            <person name="Clifton S."/>
            <person name="Fulton B."/>
            <person name="Xu J."/>
            <person name="Minx P."/>
            <person name="Pepin K.H."/>
            <person name="Johnson M."/>
            <person name="Bhonagiri V."/>
            <person name="Nash W.E."/>
            <person name="Mardis E.R."/>
            <person name="Wilson R.K."/>
        </authorList>
    </citation>
    <scope>NUCLEOTIDE SEQUENCE [LARGE SCALE GENOMIC DNA]</scope>
    <source>
        <strain evidence="11 12">ATCC 43243</strain>
    </source>
</reference>
<dbReference type="GO" id="GO:0009425">
    <property type="term" value="C:bacterial-type flagellum basal body"/>
    <property type="evidence" value="ECO:0007669"/>
    <property type="project" value="InterPro"/>
</dbReference>
<reference evidence="11 12" key="1">
    <citation type="submission" date="2008-11" db="EMBL/GenBank/DDBJ databases">
        <title>Draft genome sequence of Bacteroides pectinophilus (ATCC 43243).</title>
        <authorList>
            <person name="Sudarsanam P."/>
            <person name="Ley R."/>
            <person name="Guruge J."/>
            <person name="Turnbaugh P.J."/>
            <person name="Mahowald M."/>
            <person name="Liep D."/>
            <person name="Gordon J."/>
        </authorList>
    </citation>
    <scope>NUCLEOTIDE SEQUENCE [LARGE SCALE GENOMIC DNA]</scope>
    <source>
        <strain evidence="11 12">ATCC 43243</strain>
    </source>
</reference>
<evidence type="ECO:0000256" key="10">
    <source>
        <dbReference type="RuleBase" id="RU364125"/>
    </source>
</evidence>
<dbReference type="eggNOG" id="ENOG50317YZ">
    <property type="taxonomic scope" value="Bacteria"/>
</dbReference>
<evidence type="ECO:0000256" key="5">
    <source>
        <dbReference type="ARBA" id="ARBA00022500"/>
    </source>
</evidence>
<evidence type="ECO:0000256" key="7">
    <source>
        <dbReference type="ARBA" id="ARBA00022779"/>
    </source>
</evidence>
<evidence type="ECO:0000256" key="8">
    <source>
        <dbReference type="ARBA" id="ARBA00022989"/>
    </source>
</evidence>
<comment type="function">
    <text evidence="1 10">Controls the rotational direction of flagella during chemotaxis.</text>
</comment>
<protein>
    <recommendedName>
        <fullName evidence="10">Flagellar protein FliL</fullName>
    </recommendedName>
</protein>
<evidence type="ECO:0000256" key="4">
    <source>
        <dbReference type="ARBA" id="ARBA00022475"/>
    </source>
</evidence>
<keyword evidence="9 10" id="KW-0472">Membrane</keyword>
<keyword evidence="7 10" id="KW-0283">Flagellar rotation</keyword>
<feature type="transmembrane region" description="Helical" evidence="10">
    <location>
        <begin position="12"/>
        <end position="33"/>
    </location>
</feature>
<name>B7ATS0_9FIRM</name>
<dbReference type="HOGENOM" id="CLU_128625_0_0_9"/>